<dbReference type="Gene3D" id="1.10.10.10">
    <property type="entry name" value="Winged helix-like DNA-binding domain superfamily/Winged helix DNA-binding domain"/>
    <property type="match status" value="1"/>
</dbReference>
<dbReference type="InterPro" id="IPR013196">
    <property type="entry name" value="HTH_11"/>
</dbReference>
<evidence type="ECO:0000313" key="4">
    <source>
        <dbReference type="EMBL" id="QGQ99424.1"/>
    </source>
</evidence>
<proteinExistence type="predicted"/>
<dbReference type="InterPro" id="IPR026881">
    <property type="entry name" value="WYL_dom"/>
</dbReference>
<accession>A0A6B8RUI3</accession>
<dbReference type="InterPro" id="IPR051534">
    <property type="entry name" value="CBASS_pafABC_assoc_protein"/>
</dbReference>
<evidence type="ECO:0000259" key="3">
    <source>
        <dbReference type="PROSITE" id="PS51000"/>
    </source>
</evidence>
<dbReference type="InterPro" id="IPR057727">
    <property type="entry name" value="WCX_dom"/>
</dbReference>
<keyword evidence="2" id="KW-0804">Transcription</keyword>
<dbReference type="InterPro" id="IPR036390">
    <property type="entry name" value="WH_DNA-bd_sf"/>
</dbReference>
<dbReference type="InterPro" id="IPR028349">
    <property type="entry name" value="PafC-like"/>
</dbReference>
<dbReference type="PANTHER" id="PTHR34580:SF1">
    <property type="entry name" value="PROTEIN PAFC"/>
    <property type="match status" value="1"/>
</dbReference>
<reference evidence="5" key="1">
    <citation type="submission" date="2018-11" db="EMBL/GenBank/DDBJ databases">
        <title>Complete genome sequence of Paenibacillus sp. ML311-T8.</title>
        <authorList>
            <person name="Nam Y.-D."/>
            <person name="Kang J."/>
            <person name="Chung W.-H."/>
            <person name="Park Y.S."/>
        </authorList>
    </citation>
    <scope>NUCLEOTIDE SEQUENCE [LARGE SCALE GENOMIC DNA]</scope>
    <source>
        <strain evidence="5">ML311-T8</strain>
    </source>
</reference>
<protein>
    <submittedName>
        <fullName evidence="4">YafY family transcriptional regulator</fullName>
    </submittedName>
</protein>
<dbReference type="PANTHER" id="PTHR34580">
    <property type="match status" value="1"/>
</dbReference>
<organism evidence="4 5">
    <name type="scientific">Paenibacillus psychroresistens</name>
    <dbReference type="NCBI Taxonomy" id="1778678"/>
    <lineage>
        <taxon>Bacteria</taxon>
        <taxon>Bacillati</taxon>
        <taxon>Bacillota</taxon>
        <taxon>Bacilli</taxon>
        <taxon>Bacillales</taxon>
        <taxon>Paenibacillaceae</taxon>
        <taxon>Paenibacillus</taxon>
    </lineage>
</organism>
<dbReference type="PIRSF" id="PIRSF016838">
    <property type="entry name" value="PafC"/>
    <property type="match status" value="1"/>
</dbReference>
<evidence type="ECO:0000256" key="1">
    <source>
        <dbReference type="ARBA" id="ARBA00023015"/>
    </source>
</evidence>
<dbReference type="OrthoDB" id="9815009at2"/>
<name>A0A6B8RUI3_9BACL</name>
<dbReference type="KEGG" id="ppsc:EHS13_33475"/>
<dbReference type="Pfam" id="PF25583">
    <property type="entry name" value="WCX"/>
    <property type="match status" value="1"/>
</dbReference>
<dbReference type="Pfam" id="PF13280">
    <property type="entry name" value="WYL"/>
    <property type="match status" value="1"/>
</dbReference>
<dbReference type="RefSeq" id="WP_155704588.1">
    <property type="nucleotide sequence ID" value="NZ_CP034235.1"/>
</dbReference>
<feature type="domain" description="HTH deoR-type" evidence="3">
    <location>
        <begin position="2"/>
        <end position="57"/>
    </location>
</feature>
<gene>
    <name evidence="4" type="ORF">EHS13_33475</name>
</gene>
<dbReference type="EMBL" id="CP034235">
    <property type="protein sequence ID" value="QGQ99424.1"/>
    <property type="molecule type" value="Genomic_DNA"/>
</dbReference>
<keyword evidence="5" id="KW-1185">Reference proteome</keyword>
<dbReference type="SUPFAM" id="SSF46785">
    <property type="entry name" value="Winged helix' DNA-binding domain"/>
    <property type="match status" value="1"/>
</dbReference>
<dbReference type="InterPro" id="IPR036388">
    <property type="entry name" value="WH-like_DNA-bd_sf"/>
</dbReference>
<keyword evidence="1" id="KW-0805">Transcription regulation</keyword>
<sequence length="315" mass="35743">MRADRLLSILLCLQTTDKINTRELAEKFEVSERTILRDMDALSTSGVPVVSDRGAAGGWRLMEGYRTNLTGLKADEIQSLLLANTTHILGDLGMRANYDMATLKLLASLPQAVQQDAARVRQRIHVDGAGWYQANEPVPCLTTIQDAIWMEHKLQITYLRQDQATERLVDPLGIVVKGTIWYMVAAVESELRTYRVSRIQQAIITDDPFIRPAEFELVAFWEQSTKDFKANLPQYPAVIKLKPQAHLRLQKERFVAIQEIRSSHEDWMILEVYFQTLETACQTVLSYGADLIVIEPAALRKLTHETMAAALKLYD</sequence>
<dbReference type="Pfam" id="PF08279">
    <property type="entry name" value="HTH_11"/>
    <property type="match status" value="1"/>
</dbReference>
<dbReference type="AlphaFoldDB" id="A0A6B8RUI3"/>
<evidence type="ECO:0000313" key="5">
    <source>
        <dbReference type="Proteomes" id="UP000426246"/>
    </source>
</evidence>
<dbReference type="InterPro" id="IPR001034">
    <property type="entry name" value="DeoR_HTH"/>
</dbReference>
<evidence type="ECO:0000256" key="2">
    <source>
        <dbReference type="ARBA" id="ARBA00023163"/>
    </source>
</evidence>
<dbReference type="PROSITE" id="PS52050">
    <property type="entry name" value="WYL"/>
    <property type="match status" value="1"/>
</dbReference>
<dbReference type="GO" id="GO:0003700">
    <property type="term" value="F:DNA-binding transcription factor activity"/>
    <property type="evidence" value="ECO:0007669"/>
    <property type="project" value="InterPro"/>
</dbReference>
<dbReference type="Proteomes" id="UP000426246">
    <property type="component" value="Chromosome"/>
</dbReference>
<dbReference type="PROSITE" id="PS51000">
    <property type="entry name" value="HTH_DEOR_2"/>
    <property type="match status" value="1"/>
</dbReference>